<gene>
    <name evidence="2" type="ORF">ACAOBT_LOCUS9601</name>
</gene>
<comment type="caution">
    <text evidence="2">The sequence shown here is derived from an EMBL/GenBank/DDBJ whole genome shotgun (WGS) entry which is preliminary data.</text>
</comment>
<feature type="region of interest" description="Disordered" evidence="1">
    <location>
        <begin position="48"/>
        <end position="92"/>
    </location>
</feature>
<protein>
    <submittedName>
        <fullName evidence="2">Uncharacterized protein</fullName>
    </submittedName>
</protein>
<feature type="compositionally biased region" description="Polar residues" evidence="1">
    <location>
        <begin position="50"/>
        <end position="62"/>
    </location>
</feature>
<dbReference type="AlphaFoldDB" id="A0A9P0KHT2"/>
<keyword evidence="3" id="KW-1185">Reference proteome</keyword>
<feature type="compositionally biased region" description="Polar residues" evidence="1">
    <location>
        <begin position="80"/>
        <end position="91"/>
    </location>
</feature>
<accession>A0A9P0KHT2</accession>
<name>A0A9P0KHT2_ACAOB</name>
<dbReference type="EMBL" id="CAKOFQ010006789">
    <property type="protein sequence ID" value="CAH1971771.1"/>
    <property type="molecule type" value="Genomic_DNA"/>
</dbReference>
<organism evidence="2 3">
    <name type="scientific">Acanthoscelides obtectus</name>
    <name type="common">Bean weevil</name>
    <name type="synonym">Bruchus obtectus</name>
    <dbReference type="NCBI Taxonomy" id="200917"/>
    <lineage>
        <taxon>Eukaryota</taxon>
        <taxon>Metazoa</taxon>
        <taxon>Ecdysozoa</taxon>
        <taxon>Arthropoda</taxon>
        <taxon>Hexapoda</taxon>
        <taxon>Insecta</taxon>
        <taxon>Pterygota</taxon>
        <taxon>Neoptera</taxon>
        <taxon>Endopterygota</taxon>
        <taxon>Coleoptera</taxon>
        <taxon>Polyphaga</taxon>
        <taxon>Cucujiformia</taxon>
        <taxon>Chrysomeloidea</taxon>
        <taxon>Chrysomelidae</taxon>
        <taxon>Bruchinae</taxon>
        <taxon>Bruchini</taxon>
        <taxon>Acanthoscelides</taxon>
    </lineage>
</organism>
<evidence type="ECO:0000256" key="1">
    <source>
        <dbReference type="SAM" id="MobiDB-lite"/>
    </source>
</evidence>
<reference evidence="2" key="1">
    <citation type="submission" date="2022-03" db="EMBL/GenBank/DDBJ databases">
        <authorList>
            <person name="Sayadi A."/>
        </authorList>
    </citation>
    <scope>NUCLEOTIDE SEQUENCE</scope>
</reference>
<evidence type="ECO:0000313" key="3">
    <source>
        <dbReference type="Proteomes" id="UP001152888"/>
    </source>
</evidence>
<evidence type="ECO:0000313" key="2">
    <source>
        <dbReference type="EMBL" id="CAH1971771.1"/>
    </source>
</evidence>
<sequence>MDVWSAAQSKAAARIFAKALQPARIDPPTQTAASSPARSAFVVVSVARPTSESSQAGVGTESTDCKANGTDEEDEGDLSSIYTESYESSDGLQVERESGKILLFSKQAHACSSKSARRCQYAKL</sequence>
<proteinExistence type="predicted"/>
<dbReference type="Proteomes" id="UP001152888">
    <property type="component" value="Unassembled WGS sequence"/>
</dbReference>